<organism evidence="2">
    <name type="scientific">marine metagenome</name>
    <dbReference type="NCBI Taxonomy" id="408172"/>
    <lineage>
        <taxon>unclassified sequences</taxon>
        <taxon>metagenomes</taxon>
        <taxon>ecological metagenomes</taxon>
    </lineage>
</organism>
<dbReference type="InterPro" id="IPR007172">
    <property type="entry name" value="DUF374"/>
</dbReference>
<dbReference type="CDD" id="cd07983">
    <property type="entry name" value="LPLAT_DUF374-like"/>
    <property type="match status" value="1"/>
</dbReference>
<protein>
    <recommendedName>
        <fullName evidence="1">DUF374 domain-containing protein</fullName>
    </recommendedName>
</protein>
<dbReference type="AlphaFoldDB" id="A0A381N9S0"/>
<accession>A0A381N9S0</accession>
<dbReference type="EMBL" id="UINC01000164">
    <property type="protein sequence ID" value="SUZ50313.1"/>
    <property type="molecule type" value="Genomic_DNA"/>
</dbReference>
<dbReference type="Pfam" id="PF04028">
    <property type="entry name" value="DUF374"/>
    <property type="match status" value="1"/>
</dbReference>
<reference evidence="2" key="1">
    <citation type="submission" date="2018-05" db="EMBL/GenBank/DDBJ databases">
        <authorList>
            <person name="Lanie J.A."/>
            <person name="Ng W.-L."/>
            <person name="Kazmierczak K.M."/>
            <person name="Andrzejewski T.M."/>
            <person name="Davidsen T.M."/>
            <person name="Wayne K.J."/>
            <person name="Tettelin H."/>
            <person name="Glass J.I."/>
            <person name="Rusch D."/>
            <person name="Podicherti R."/>
            <person name="Tsui H.-C.T."/>
            <person name="Winkler M.E."/>
        </authorList>
    </citation>
    <scope>NUCLEOTIDE SEQUENCE</scope>
</reference>
<evidence type="ECO:0000259" key="1">
    <source>
        <dbReference type="Pfam" id="PF04028"/>
    </source>
</evidence>
<sequence length="228" mass="26049">MKSSNFSWKRHFQRWLITKALMVLIRITGSTASVQHINRHILKTTLQEYGSVIVATWHQNIYFSIWLLRKQNLTALISSSDDGEVIYDVFAHFGYQAVRGSTTRGGIPALKQMIKLLKEKTSVAITPDGPLGPPEIIQSGVVLLAKYSGVPIIPWHYEAKRQWRLKSWDKHKIPKPFTSIVESFGEPFHVPNDLLSEDVPAFCKKLETIFQELARKTREVISDPKNEP</sequence>
<feature type="domain" description="DUF374" evidence="1">
    <location>
        <begin position="68"/>
        <end position="133"/>
    </location>
</feature>
<name>A0A381N9S0_9ZZZZ</name>
<proteinExistence type="predicted"/>
<gene>
    <name evidence="2" type="ORF">METZ01_LOCUS3167</name>
</gene>
<evidence type="ECO:0000313" key="2">
    <source>
        <dbReference type="EMBL" id="SUZ50313.1"/>
    </source>
</evidence>